<evidence type="ECO:0000256" key="1">
    <source>
        <dbReference type="ARBA" id="ARBA00006432"/>
    </source>
</evidence>
<dbReference type="PROSITE" id="PS00455">
    <property type="entry name" value="AMP_BINDING"/>
    <property type="match status" value="1"/>
</dbReference>
<evidence type="ECO:0000256" key="2">
    <source>
        <dbReference type="ARBA" id="ARBA00022990"/>
    </source>
</evidence>
<dbReference type="PANTHER" id="PTHR24095">
    <property type="entry name" value="ACETYL-COENZYME A SYNTHETASE"/>
    <property type="match status" value="1"/>
</dbReference>
<dbReference type="PANTHER" id="PTHR24095:SF14">
    <property type="entry name" value="ACETYL-COENZYME A SYNTHETASE 1"/>
    <property type="match status" value="1"/>
</dbReference>
<dbReference type="InterPro" id="IPR000873">
    <property type="entry name" value="AMP-dep_synth/lig_dom"/>
</dbReference>
<feature type="non-terminal residue" evidence="5">
    <location>
        <position position="314"/>
    </location>
</feature>
<evidence type="ECO:0000313" key="5">
    <source>
        <dbReference type="EMBL" id="TKD21307.1"/>
    </source>
</evidence>
<feature type="non-terminal residue" evidence="5">
    <location>
        <position position="1"/>
    </location>
</feature>
<evidence type="ECO:0000259" key="4">
    <source>
        <dbReference type="Pfam" id="PF16177"/>
    </source>
</evidence>
<dbReference type="Pfam" id="PF00501">
    <property type="entry name" value="AMP-binding"/>
    <property type="match status" value="1"/>
</dbReference>
<reference evidence="5 6" key="1">
    <citation type="submission" date="2019-04" db="EMBL/GenBank/DDBJ databases">
        <title>Draft Whole-Genome sequence of the purple photosynthetic bacterium Rhodobacter capsulatus SP108 with an indigenous class A beta-lactamase.</title>
        <authorList>
            <person name="Robertson S."/>
            <person name="Meyer T.E."/>
            <person name="Kyndt J.A."/>
        </authorList>
    </citation>
    <scope>NUCLEOTIDE SEQUENCE [LARGE SCALE GENOMIC DNA]</scope>
    <source>
        <strain evidence="5 6">SP108</strain>
    </source>
</reference>
<keyword evidence="5" id="KW-0436">Ligase</keyword>
<dbReference type="GO" id="GO:0005829">
    <property type="term" value="C:cytosol"/>
    <property type="evidence" value="ECO:0007669"/>
    <property type="project" value="TreeGrafter"/>
</dbReference>
<dbReference type="GO" id="GO:0003987">
    <property type="term" value="F:acetate-CoA ligase activity"/>
    <property type="evidence" value="ECO:0007669"/>
    <property type="project" value="UniProtKB-EC"/>
</dbReference>
<comment type="caution">
    <text evidence="5">The sequence shown here is derived from an EMBL/GenBank/DDBJ whole genome shotgun (WGS) entry which is preliminary data.</text>
</comment>
<evidence type="ECO:0000313" key="6">
    <source>
        <dbReference type="Proteomes" id="UP000310597"/>
    </source>
</evidence>
<accession>A0A4V5PR31</accession>
<keyword evidence="2" id="KW-0007">Acetylation</keyword>
<feature type="domain" description="Acetyl-coenzyme A synthetase N-terminal" evidence="4">
    <location>
        <begin position="3"/>
        <end position="40"/>
    </location>
</feature>
<dbReference type="Gene3D" id="3.40.50.12780">
    <property type="entry name" value="N-terminal domain of ligase-like"/>
    <property type="match status" value="1"/>
</dbReference>
<feature type="domain" description="AMP-dependent synthetase/ligase" evidence="3">
    <location>
        <begin position="51"/>
        <end position="313"/>
    </location>
</feature>
<dbReference type="Pfam" id="PF16177">
    <property type="entry name" value="ACAS_N"/>
    <property type="match status" value="1"/>
</dbReference>
<evidence type="ECO:0000259" key="3">
    <source>
        <dbReference type="Pfam" id="PF00501"/>
    </source>
</evidence>
<dbReference type="InterPro" id="IPR020845">
    <property type="entry name" value="AMP-binding_CS"/>
</dbReference>
<organism evidence="5 6">
    <name type="scientific">Rhodobacter capsulatus</name>
    <name type="common">Rhodopseudomonas capsulata</name>
    <dbReference type="NCBI Taxonomy" id="1061"/>
    <lineage>
        <taxon>Bacteria</taxon>
        <taxon>Pseudomonadati</taxon>
        <taxon>Pseudomonadota</taxon>
        <taxon>Alphaproteobacteria</taxon>
        <taxon>Rhodobacterales</taxon>
        <taxon>Rhodobacter group</taxon>
        <taxon>Rhodobacter</taxon>
    </lineage>
</organism>
<gene>
    <name evidence="5" type="ORF">FBT96_09825</name>
</gene>
<dbReference type="SUPFAM" id="SSF56801">
    <property type="entry name" value="Acetyl-CoA synthetase-like"/>
    <property type="match status" value="1"/>
</dbReference>
<dbReference type="InterPro" id="IPR032387">
    <property type="entry name" value="ACAS_N"/>
</dbReference>
<sequence>EGKRLDWITPYTKVKNTDFTFGKVSIKWYEDGVLNASVNCIDRHLRDRALQTAIIFEPDDPTEPARHITYKELSEKVNRMANVLLSQGIMRGDRVVIYLPMIPEAAYAMLACARIGAIHSIVFAGFSPDALANRINDCGAKLVITADTAPRGGRRTPLKANTDAALLHCSDKVRCLVVKHTGDQISWVHGRDVDLLYLMEHVSPECPPRPMNAEDPLFILYTSGSTGKPKGVVHTTGGYLVYAAMTHQYTFDYKDGDVFWCTADVGWVTGHSYIIYGPLANGATTLMFEGVPTFPDAGRFWAVCEKHKVNQFYT</sequence>
<proteinExistence type="inferred from homology"/>
<dbReference type="EC" id="6.2.1.1" evidence="5"/>
<comment type="similarity">
    <text evidence="1">Belongs to the ATP-dependent AMP-binding enzyme family.</text>
</comment>
<name>A0A4V5PR31_RHOCA</name>
<protein>
    <submittedName>
        <fullName evidence="5">Acetyl-coenzyme A synthetase</fullName>
        <ecNumber evidence="5">6.2.1.1</ecNumber>
    </submittedName>
</protein>
<dbReference type="Proteomes" id="UP000310597">
    <property type="component" value="Unassembled WGS sequence"/>
</dbReference>
<dbReference type="EMBL" id="SWJZ01000036">
    <property type="protein sequence ID" value="TKD21307.1"/>
    <property type="molecule type" value="Genomic_DNA"/>
</dbReference>
<dbReference type="InterPro" id="IPR020459">
    <property type="entry name" value="AMP-binding"/>
</dbReference>
<dbReference type="InterPro" id="IPR042099">
    <property type="entry name" value="ANL_N_sf"/>
</dbReference>
<dbReference type="AlphaFoldDB" id="A0A4V5PR31"/>
<dbReference type="RefSeq" id="WP_169583367.1">
    <property type="nucleotide sequence ID" value="NZ_SWJZ01000036.1"/>
</dbReference>
<dbReference type="PRINTS" id="PR00154">
    <property type="entry name" value="AMPBINDING"/>
</dbReference>
<dbReference type="GO" id="GO:0006085">
    <property type="term" value="P:acetyl-CoA biosynthetic process"/>
    <property type="evidence" value="ECO:0007669"/>
    <property type="project" value="TreeGrafter"/>
</dbReference>